<name>A0A0K8PAS2_9CHLR</name>
<proteinExistence type="inferred from homology"/>
<dbReference type="InterPro" id="IPR018445">
    <property type="entry name" value="Put_Phosphate_transp_reg"/>
</dbReference>
<dbReference type="RefSeq" id="WP_062278233.1">
    <property type="nucleotide sequence ID" value="NZ_DF968180.1"/>
</dbReference>
<organism evidence="3">
    <name type="scientific">Flexilinea flocculi</name>
    <dbReference type="NCBI Taxonomy" id="1678840"/>
    <lineage>
        <taxon>Bacteria</taxon>
        <taxon>Bacillati</taxon>
        <taxon>Chloroflexota</taxon>
        <taxon>Anaerolineae</taxon>
        <taxon>Anaerolineales</taxon>
        <taxon>Anaerolineaceae</taxon>
        <taxon>Flexilinea</taxon>
    </lineage>
</organism>
<dbReference type="Proteomes" id="UP000053370">
    <property type="component" value="Unassembled WGS sequence"/>
</dbReference>
<evidence type="ECO:0000256" key="1">
    <source>
        <dbReference type="ARBA" id="ARBA00008591"/>
    </source>
</evidence>
<dbReference type="PANTHER" id="PTHR37298:SF1">
    <property type="entry name" value="UPF0111 PROTEIN YKAA"/>
    <property type="match status" value="1"/>
</dbReference>
<keyword evidence="2" id="KW-0175">Coiled coil</keyword>
<keyword evidence="4" id="KW-1185">Reference proteome</keyword>
<gene>
    <name evidence="3" type="ORF">ATC1_12163</name>
</gene>
<dbReference type="EMBL" id="DF968180">
    <property type="protein sequence ID" value="GAP39629.1"/>
    <property type="molecule type" value="Genomic_DNA"/>
</dbReference>
<dbReference type="OrthoDB" id="9797568at2"/>
<dbReference type="AlphaFoldDB" id="A0A0K8PAS2"/>
<dbReference type="InterPro" id="IPR052912">
    <property type="entry name" value="UPF0111_domain"/>
</dbReference>
<evidence type="ECO:0000256" key="2">
    <source>
        <dbReference type="SAM" id="Coils"/>
    </source>
</evidence>
<feature type="coiled-coil region" evidence="2">
    <location>
        <begin position="110"/>
        <end position="137"/>
    </location>
</feature>
<evidence type="ECO:0000313" key="4">
    <source>
        <dbReference type="Proteomes" id="UP000053370"/>
    </source>
</evidence>
<comment type="similarity">
    <text evidence="1">Belongs to the UPF0111 family.</text>
</comment>
<accession>A0A0K8PAS2</accession>
<dbReference type="PANTHER" id="PTHR37298">
    <property type="entry name" value="UPF0111 PROTEIN YKAA"/>
    <property type="match status" value="1"/>
</dbReference>
<dbReference type="Pfam" id="PF01865">
    <property type="entry name" value="PhoU_div"/>
    <property type="match status" value="1"/>
</dbReference>
<evidence type="ECO:0000313" key="3">
    <source>
        <dbReference type="EMBL" id="GAP39629.1"/>
    </source>
</evidence>
<dbReference type="Gene3D" id="1.20.58.220">
    <property type="entry name" value="Phosphate transport system protein phou homolog 2, domain 2"/>
    <property type="match status" value="1"/>
</dbReference>
<dbReference type="InterPro" id="IPR038078">
    <property type="entry name" value="PhoU-like_sf"/>
</dbReference>
<dbReference type="STRING" id="1678840.ATC1_12163"/>
<protein>
    <submittedName>
        <fullName evidence="3">Uncharacterized conserved protein YkaA, distantly related to PhoU, UPF0111/DUF47 family</fullName>
    </submittedName>
</protein>
<reference evidence="3" key="1">
    <citation type="journal article" date="2015" name="Genome Announc.">
        <title>Draft Genome Sequence of Anaerolineae Strain TC1, a Novel Isolate from a Methanogenic Wastewater Treatment System.</title>
        <authorList>
            <person name="Matsuura N."/>
            <person name="Tourlousse D.M."/>
            <person name="Sun L."/>
            <person name="Toyonaga M."/>
            <person name="Kuroda K."/>
            <person name="Ohashi A."/>
            <person name="Cruz R."/>
            <person name="Yamaguchi T."/>
            <person name="Sekiguchi Y."/>
        </authorList>
    </citation>
    <scope>NUCLEOTIDE SEQUENCE [LARGE SCALE GENOMIC DNA]</scope>
    <source>
        <strain evidence="3">TC1</strain>
    </source>
</reference>
<sequence>MASKNDNYYFESFVSQAKFSCIMVEKLQSIFKDFNVNDLHMLMDEVHLIEHTADIKHHEIMEHLSKEFVPPIEREDIVALAQMLDDLADALEDVLIMIYTYNVTKIEEPMKRFLDLIEKSISELKNLLENFSNYKKDASLNNWIIEINRLEENGDLLYHDALRKLFLEDHDARYLISYKELYGILEEVLDTAEDISNEVANIIMKNS</sequence>